<dbReference type="InterPro" id="IPR039262">
    <property type="entry name" value="DTWD2/TAPT"/>
</dbReference>
<evidence type="ECO:0000313" key="9">
    <source>
        <dbReference type="EMBL" id="KAF9963344.1"/>
    </source>
</evidence>
<evidence type="ECO:0000259" key="8">
    <source>
        <dbReference type="SMART" id="SM01144"/>
    </source>
</evidence>
<dbReference type="EMBL" id="JAAAHY010000477">
    <property type="protein sequence ID" value="KAF9963344.1"/>
    <property type="molecule type" value="Genomic_DNA"/>
</dbReference>
<name>A0A9P6J609_MORAP</name>
<dbReference type="Gene3D" id="1.20.1280.50">
    <property type="match status" value="1"/>
</dbReference>
<dbReference type="InterPro" id="IPR036047">
    <property type="entry name" value="F-box-like_dom_sf"/>
</dbReference>
<dbReference type="OrthoDB" id="408541at2759"/>
<comment type="similarity">
    <text evidence="5">Belongs to the TDD superfamily. DTWD2 family.</text>
</comment>
<feature type="compositionally biased region" description="Basic residues" evidence="7">
    <location>
        <begin position="67"/>
        <end position="78"/>
    </location>
</feature>
<dbReference type="Pfam" id="PF03942">
    <property type="entry name" value="DTW"/>
    <property type="match status" value="1"/>
</dbReference>
<feature type="compositionally biased region" description="Basic and acidic residues" evidence="7">
    <location>
        <begin position="149"/>
        <end position="161"/>
    </location>
</feature>
<evidence type="ECO:0000256" key="1">
    <source>
        <dbReference type="ARBA" id="ARBA00012386"/>
    </source>
</evidence>
<dbReference type="PANTHER" id="PTHR21392">
    <property type="entry name" value="TRNA-URIDINE AMINOCARBOXYPROPYLTRANSFERASE 2"/>
    <property type="match status" value="1"/>
</dbReference>
<dbReference type="SUPFAM" id="SSF81383">
    <property type="entry name" value="F-box domain"/>
    <property type="match status" value="1"/>
</dbReference>
<feature type="region of interest" description="Disordered" evidence="7">
    <location>
        <begin position="142"/>
        <end position="192"/>
    </location>
</feature>
<dbReference type="SMART" id="SM01144">
    <property type="entry name" value="DTW"/>
    <property type="match status" value="1"/>
</dbReference>
<dbReference type="Proteomes" id="UP000738359">
    <property type="component" value="Unassembled WGS sequence"/>
</dbReference>
<proteinExistence type="inferred from homology"/>
<keyword evidence="3" id="KW-0949">S-adenosyl-L-methionine</keyword>
<keyword evidence="2" id="KW-0808">Transferase</keyword>
<dbReference type="PANTHER" id="PTHR21392:SF0">
    <property type="entry name" value="TRNA-URIDINE AMINOCARBOXYPROPYLTRANSFERASE 2"/>
    <property type="match status" value="1"/>
</dbReference>
<keyword evidence="4" id="KW-0819">tRNA processing</keyword>
<feature type="compositionally biased region" description="Polar residues" evidence="7">
    <location>
        <begin position="49"/>
        <end position="66"/>
    </location>
</feature>
<organism evidence="9 10">
    <name type="scientific">Mortierella alpina</name>
    <name type="common">Oleaginous fungus</name>
    <name type="synonym">Mortierella renispora</name>
    <dbReference type="NCBI Taxonomy" id="64518"/>
    <lineage>
        <taxon>Eukaryota</taxon>
        <taxon>Fungi</taxon>
        <taxon>Fungi incertae sedis</taxon>
        <taxon>Mucoromycota</taxon>
        <taxon>Mortierellomycotina</taxon>
        <taxon>Mortierellomycetes</taxon>
        <taxon>Mortierellales</taxon>
        <taxon>Mortierellaceae</taxon>
        <taxon>Mortierella</taxon>
    </lineage>
</organism>
<sequence>MSKAPIHLSDLPDDILLRVFSFFVSIQETEAHSGQNDLILTPSMGPMEDTSTSALPPSTIPTTKGPKSTKKQKAKKGNRVAGLGARTLCRLCCCSRRFNHLASADQLWQPLTLTRFPDRHWPTTDQKNLELIKVRREHQLKLQQPSVDLDSRTTESGRLAREGGSAMEQGQDDSVQEDQDIDGGQHKKQKRTKFYSRFEQRAHRRRFANLDPQLKYTPLAWTNTFWNWKRTFFGDCRFVESKDVQTPNRIELDQALEDPNCTPLLLYPSHSAVDIHTLAPSARAEQSQQSSRYHCQECIHADRDLSIQKTEAPPSPSTYPYKLIIALDGSWSHAKIMYRCNPRLQQLTQIKFPNPPQSIYHELKPEPKTTYTSTAEAVGQAVALLGWPSLCAEEGSPSDAELLLDDLIRPLKKMIEIQDTIAQEQQSTPDQDGDTTV</sequence>
<evidence type="ECO:0000256" key="2">
    <source>
        <dbReference type="ARBA" id="ARBA00022679"/>
    </source>
</evidence>
<dbReference type="EC" id="2.5.1.25" evidence="1"/>
<feature type="compositionally biased region" description="Acidic residues" evidence="7">
    <location>
        <begin position="170"/>
        <end position="181"/>
    </location>
</feature>
<accession>A0A9P6J609</accession>
<feature type="domain" description="DTW" evidence="8">
    <location>
        <begin position="85"/>
        <end position="423"/>
    </location>
</feature>
<gene>
    <name evidence="9" type="ORF">BGZ70_007476</name>
</gene>
<dbReference type="GO" id="GO:0016432">
    <property type="term" value="F:tRNA-uridine aminocarboxypropyltransferase activity"/>
    <property type="evidence" value="ECO:0007669"/>
    <property type="project" value="UniProtKB-EC"/>
</dbReference>
<dbReference type="GO" id="GO:0008033">
    <property type="term" value="P:tRNA processing"/>
    <property type="evidence" value="ECO:0007669"/>
    <property type="project" value="UniProtKB-KW"/>
</dbReference>
<evidence type="ECO:0000256" key="7">
    <source>
        <dbReference type="SAM" id="MobiDB-lite"/>
    </source>
</evidence>
<comment type="caution">
    <text evidence="9">The sequence shown here is derived from an EMBL/GenBank/DDBJ whole genome shotgun (WGS) entry which is preliminary data.</text>
</comment>
<feature type="region of interest" description="Disordered" evidence="7">
    <location>
        <begin position="48"/>
        <end position="78"/>
    </location>
</feature>
<protein>
    <recommendedName>
        <fullName evidence="1">tRNA-uridine aminocarboxypropyltransferase</fullName>
        <ecNumber evidence="1">2.5.1.25</ecNumber>
    </recommendedName>
</protein>
<evidence type="ECO:0000256" key="4">
    <source>
        <dbReference type="ARBA" id="ARBA00022694"/>
    </source>
</evidence>
<evidence type="ECO:0000313" key="10">
    <source>
        <dbReference type="Proteomes" id="UP000738359"/>
    </source>
</evidence>
<dbReference type="AlphaFoldDB" id="A0A9P6J609"/>
<comment type="catalytic activity">
    <reaction evidence="6">
        <text>a uridine in tRNA + S-adenosyl-L-methionine = a 3-[(3S)-3-amino-3-carboxypropyl]uridine in tRNA + S-methyl-5'-thioadenosine + H(+)</text>
        <dbReference type="Rhea" id="RHEA:62432"/>
        <dbReference type="Rhea" id="RHEA-COMP:13339"/>
        <dbReference type="Rhea" id="RHEA-COMP:16092"/>
        <dbReference type="ChEBI" id="CHEBI:15378"/>
        <dbReference type="ChEBI" id="CHEBI:17509"/>
        <dbReference type="ChEBI" id="CHEBI:59789"/>
        <dbReference type="ChEBI" id="CHEBI:65315"/>
        <dbReference type="ChEBI" id="CHEBI:82930"/>
        <dbReference type="EC" id="2.5.1.25"/>
    </reaction>
</comment>
<reference evidence="9" key="1">
    <citation type="journal article" date="2020" name="Fungal Divers.">
        <title>Resolving the Mortierellaceae phylogeny through synthesis of multi-gene phylogenetics and phylogenomics.</title>
        <authorList>
            <person name="Vandepol N."/>
            <person name="Liber J."/>
            <person name="Desiro A."/>
            <person name="Na H."/>
            <person name="Kennedy M."/>
            <person name="Barry K."/>
            <person name="Grigoriev I.V."/>
            <person name="Miller A.N."/>
            <person name="O'Donnell K."/>
            <person name="Stajich J.E."/>
            <person name="Bonito G."/>
        </authorList>
    </citation>
    <scope>NUCLEOTIDE SEQUENCE</scope>
    <source>
        <strain evidence="9">CK1249</strain>
    </source>
</reference>
<dbReference type="InterPro" id="IPR005636">
    <property type="entry name" value="DTW"/>
</dbReference>
<evidence type="ECO:0000256" key="3">
    <source>
        <dbReference type="ARBA" id="ARBA00022691"/>
    </source>
</evidence>
<keyword evidence="10" id="KW-1185">Reference proteome</keyword>
<evidence type="ECO:0000256" key="5">
    <source>
        <dbReference type="ARBA" id="ARBA00034489"/>
    </source>
</evidence>
<evidence type="ECO:0000256" key="6">
    <source>
        <dbReference type="ARBA" id="ARBA00048718"/>
    </source>
</evidence>